<keyword evidence="3" id="KW-0547">Nucleotide-binding</keyword>
<dbReference type="AlphaFoldDB" id="A0A137SF93"/>
<gene>
    <name evidence="6" type="ORF">J122_1230</name>
</gene>
<protein>
    <submittedName>
        <fullName evidence="6">ABC1 family protein</fullName>
    </submittedName>
</protein>
<evidence type="ECO:0000256" key="2">
    <source>
        <dbReference type="ARBA" id="ARBA00022679"/>
    </source>
</evidence>
<reference evidence="7" key="1">
    <citation type="submission" date="2015-12" db="EMBL/GenBank/DDBJ databases">
        <authorList>
            <person name="Lima A."/>
            <person name="Farahani Zayas N."/>
            <person name="Castro Da Silva M.A."/>
            <person name="Cabral A."/>
            <person name="Pessatti M.L."/>
        </authorList>
    </citation>
    <scope>NUCLEOTIDE SEQUENCE [LARGE SCALE GENOMIC DNA]</scope>
    <source>
        <strain evidence="7">LAMA 842</strain>
    </source>
</reference>
<dbReference type="GO" id="GO:0006744">
    <property type="term" value="P:ubiquinone biosynthetic process"/>
    <property type="evidence" value="ECO:0007669"/>
    <property type="project" value="TreeGrafter"/>
</dbReference>
<dbReference type="Proteomes" id="UP000070282">
    <property type="component" value="Unassembled WGS sequence"/>
</dbReference>
<dbReference type="RefSeq" id="WP_061331618.1">
    <property type="nucleotide sequence ID" value="NZ_LOCO01000004.1"/>
</dbReference>
<keyword evidence="7" id="KW-1185">Reference proteome</keyword>
<dbReference type="GO" id="GO:0005524">
    <property type="term" value="F:ATP binding"/>
    <property type="evidence" value="ECO:0007669"/>
    <property type="project" value="UniProtKB-KW"/>
</dbReference>
<evidence type="ECO:0000259" key="5">
    <source>
        <dbReference type="Pfam" id="PF03109"/>
    </source>
</evidence>
<name>A0A137SF93_9GAMM</name>
<dbReference type="CDD" id="cd13970">
    <property type="entry name" value="ABC1_ADCK3"/>
    <property type="match status" value="1"/>
</dbReference>
<dbReference type="PANTHER" id="PTHR43851:SF3">
    <property type="entry name" value="COENZYME Q8"/>
    <property type="match status" value="1"/>
</dbReference>
<evidence type="ECO:0000313" key="6">
    <source>
        <dbReference type="EMBL" id="KXO11095.1"/>
    </source>
</evidence>
<dbReference type="InterPro" id="IPR051409">
    <property type="entry name" value="Atypical_kinase_ADCK"/>
</dbReference>
<sequence length="434" mass="49455">MAKKPVTSRTGRFFKLAGMTASVAGQYAGQRARRMFRTVDDEGARSESYTRMAGEIADTLGELKGAVMKVGQIASQTQDFLPKEFSQALEKLQKEAPPMPFDVILAQVESELGKPVGELFEYLQETPYASASIGQVHRARLHDGTDVIVKVQYPGVDESCDSDLKQLRLALKLGGLLKMPKETVDQLFGEIRERLKEELDYENEARNLKLFHEFHKDQPWVVIPEVVDSHSTRRVLTLELVEGDHVSQVTPERYSQETLNDIGHRIFTIMADQLFRFQCIHGDPHAGNFAYRPDGTIIMYDFGCVKKLKPEIVEAYRKALIAALDEDYQALDQYLIDLGARVDNQPAVDEAYYAMWRDILITPFLNDEPYDFAEADIHKHVAAKTSTVFKYLDYFKPPVESIFIDRMIAGHYWMLKRLGVQAAFRSELEKYLRG</sequence>
<dbReference type="InterPro" id="IPR004147">
    <property type="entry name" value="ABC1_dom"/>
</dbReference>
<dbReference type="PANTHER" id="PTHR43851">
    <property type="match status" value="1"/>
</dbReference>
<evidence type="ECO:0000313" key="7">
    <source>
        <dbReference type="Proteomes" id="UP000070282"/>
    </source>
</evidence>
<dbReference type="SUPFAM" id="SSF56112">
    <property type="entry name" value="Protein kinase-like (PK-like)"/>
    <property type="match status" value="1"/>
</dbReference>
<dbReference type="EMBL" id="LOCO01000004">
    <property type="protein sequence ID" value="KXO11095.1"/>
    <property type="molecule type" value="Genomic_DNA"/>
</dbReference>
<dbReference type="InterPro" id="IPR034646">
    <property type="entry name" value="ADCK3_dom"/>
</dbReference>
<evidence type="ECO:0000256" key="3">
    <source>
        <dbReference type="ARBA" id="ARBA00022741"/>
    </source>
</evidence>
<proteinExistence type="inferred from homology"/>
<accession>A0A137SF93</accession>
<keyword evidence="4" id="KW-0067">ATP-binding</keyword>
<feature type="domain" description="ABC1 atypical kinase-like" evidence="5">
    <location>
        <begin position="91"/>
        <end position="334"/>
    </location>
</feature>
<dbReference type="PATRIC" id="fig|1306954.6.peg.3110"/>
<dbReference type="InterPro" id="IPR011009">
    <property type="entry name" value="Kinase-like_dom_sf"/>
</dbReference>
<dbReference type="Pfam" id="PF03109">
    <property type="entry name" value="ABC1"/>
    <property type="match status" value="1"/>
</dbReference>
<evidence type="ECO:0000256" key="1">
    <source>
        <dbReference type="ARBA" id="ARBA00009670"/>
    </source>
</evidence>
<organism evidence="6 7">
    <name type="scientific">Marinobacter excellens LAMA 842</name>
    <dbReference type="NCBI Taxonomy" id="1306954"/>
    <lineage>
        <taxon>Bacteria</taxon>
        <taxon>Pseudomonadati</taxon>
        <taxon>Pseudomonadota</taxon>
        <taxon>Gammaproteobacteria</taxon>
        <taxon>Pseudomonadales</taxon>
        <taxon>Marinobacteraceae</taxon>
        <taxon>Marinobacter</taxon>
    </lineage>
</organism>
<keyword evidence="2" id="KW-0808">Transferase</keyword>
<evidence type="ECO:0000256" key="4">
    <source>
        <dbReference type="ARBA" id="ARBA00022840"/>
    </source>
</evidence>
<comment type="similarity">
    <text evidence="1">Belongs to the protein kinase superfamily. ADCK protein kinase family.</text>
</comment>
<dbReference type="GO" id="GO:0016740">
    <property type="term" value="F:transferase activity"/>
    <property type="evidence" value="ECO:0007669"/>
    <property type="project" value="UniProtKB-KW"/>
</dbReference>
<comment type="caution">
    <text evidence="6">The sequence shown here is derived from an EMBL/GenBank/DDBJ whole genome shotgun (WGS) entry which is preliminary data.</text>
</comment>